<comment type="caution">
    <text evidence="3">The sequence shown here is derived from an EMBL/GenBank/DDBJ whole genome shotgun (WGS) entry which is preliminary data.</text>
</comment>
<protein>
    <submittedName>
        <fullName evidence="3">DUF6790 family protein</fullName>
    </submittedName>
</protein>
<feature type="region of interest" description="Disordered" evidence="1">
    <location>
        <begin position="162"/>
        <end position="357"/>
    </location>
</feature>
<feature type="compositionally biased region" description="Pro residues" evidence="1">
    <location>
        <begin position="293"/>
        <end position="318"/>
    </location>
</feature>
<sequence>MITFMPMLMWVAALVGAGASLYVSAHSVTPSNIGRSLLRWLFIFPLGAQGLWDFVTYGFLPQTMADQFGWAPSPFQMEVAFANLGLAAASFFAAFSKRPARMAVALVAACYLVGSGLSLVNNILDGDDLAAGVAGAILLQNFLTPVVVLLLLFLGPQTEEAGATETRSDAAQAPRGLQPQPAPNAPPPQRALPAPSRPQEPSYGQPSPAYGQDDPFGPQELYGLKDPYGQQDPLGPKAASGLHERAPWEAPSNPAPSTPPRGNPARSNSSPPKPAPASPASQPSQQPRRSQQPRPPQQPQRPSAPPPALPRPQPPVQPQPRYDDFDQSLEDELERARRQLMDDLQKGRKPGDYSGDY</sequence>
<reference evidence="4" key="1">
    <citation type="journal article" date="2019" name="Int. J. Syst. Evol. Microbiol.">
        <title>The Global Catalogue of Microorganisms (GCM) 10K type strain sequencing project: providing services to taxonomists for standard genome sequencing and annotation.</title>
        <authorList>
            <consortium name="The Broad Institute Genomics Platform"/>
            <consortium name="The Broad Institute Genome Sequencing Center for Infectious Disease"/>
            <person name="Wu L."/>
            <person name="Ma J."/>
        </authorList>
    </citation>
    <scope>NUCLEOTIDE SEQUENCE [LARGE SCALE GENOMIC DNA]</scope>
    <source>
        <strain evidence="4">CCUG 61697</strain>
    </source>
</reference>
<dbReference type="Pfam" id="PF20589">
    <property type="entry name" value="DUF6790"/>
    <property type="match status" value="1"/>
</dbReference>
<dbReference type="InterPro" id="IPR046740">
    <property type="entry name" value="DUF6790"/>
</dbReference>
<feature type="transmembrane region" description="Helical" evidence="2">
    <location>
        <begin position="79"/>
        <end position="96"/>
    </location>
</feature>
<name>A0ABW3J8S0_9HYPH</name>
<dbReference type="RefSeq" id="WP_379086631.1">
    <property type="nucleotide sequence ID" value="NZ_JBHTJO010000001.1"/>
</dbReference>
<keyword evidence="2" id="KW-1133">Transmembrane helix</keyword>
<keyword evidence="2" id="KW-0472">Membrane</keyword>
<feature type="compositionally biased region" description="Pro residues" evidence="1">
    <location>
        <begin position="253"/>
        <end position="262"/>
    </location>
</feature>
<accession>A0ABW3J8S0</accession>
<feature type="compositionally biased region" description="Basic and acidic residues" evidence="1">
    <location>
        <begin position="334"/>
        <end position="351"/>
    </location>
</feature>
<keyword evidence="2" id="KW-0812">Transmembrane</keyword>
<proteinExistence type="predicted"/>
<dbReference type="EMBL" id="JBHTJO010000001">
    <property type="protein sequence ID" value="MFD0986459.1"/>
    <property type="molecule type" value="Genomic_DNA"/>
</dbReference>
<dbReference type="Proteomes" id="UP001597102">
    <property type="component" value="Unassembled WGS sequence"/>
</dbReference>
<gene>
    <name evidence="3" type="ORF">ACFQ2F_05045</name>
</gene>
<keyword evidence="4" id="KW-1185">Reference proteome</keyword>
<evidence type="ECO:0000313" key="4">
    <source>
        <dbReference type="Proteomes" id="UP001597102"/>
    </source>
</evidence>
<evidence type="ECO:0000256" key="1">
    <source>
        <dbReference type="SAM" id="MobiDB-lite"/>
    </source>
</evidence>
<organism evidence="3 4">
    <name type="scientific">Methyloligella solikamskensis</name>
    <dbReference type="NCBI Taxonomy" id="1177756"/>
    <lineage>
        <taxon>Bacteria</taxon>
        <taxon>Pseudomonadati</taxon>
        <taxon>Pseudomonadota</taxon>
        <taxon>Alphaproteobacteria</taxon>
        <taxon>Hyphomicrobiales</taxon>
        <taxon>Hyphomicrobiaceae</taxon>
        <taxon>Methyloligella</taxon>
    </lineage>
</organism>
<feature type="transmembrane region" description="Helical" evidence="2">
    <location>
        <begin position="103"/>
        <end position="124"/>
    </location>
</feature>
<evidence type="ECO:0000256" key="2">
    <source>
        <dbReference type="SAM" id="Phobius"/>
    </source>
</evidence>
<evidence type="ECO:0000313" key="3">
    <source>
        <dbReference type="EMBL" id="MFD0986459.1"/>
    </source>
</evidence>
<feature type="compositionally biased region" description="Low complexity" evidence="1">
    <location>
        <begin position="278"/>
        <end position="292"/>
    </location>
</feature>
<feature type="compositionally biased region" description="Pro residues" evidence="1">
    <location>
        <begin position="180"/>
        <end position="198"/>
    </location>
</feature>
<feature type="transmembrane region" description="Helical" evidence="2">
    <location>
        <begin position="130"/>
        <end position="154"/>
    </location>
</feature>